<dbReference type="EMBL" id="SRYB01000001">
    <property type="protein sequence ID" value="TGY80956.1"/>
    <property type="molecule type" value="Genomic_DNA"/>
</dbReference>
<protein>
    <submittedName>
        <fullName evidence="1">Uncharacterized protein</fullName>
    </submittedName>
</protein>
<organism evidence="1 2">
    <name type="scientific">Lepagella muris</name>
    <dbReference type="NCBI Taxonomy" id="3032870"/>
    <lineage>
        <taxon>Bacteria</taxon>
        <taxon>Pseudomonadati</taxon>
        <taxon>Bacteroidota</taxon>
        <taxon>Bacteroidia</taxon>
        <taxon>Bacteroidales</taxon>
        <taxon>Muribaculaceae</taxon>
        <taxon>Lepagella</taxon>
    </lineage>
</organism>
<gene>
    <name evidence="1" type="ORF">E5331_00825</name>
</gene>
<evidence type="ECO:0000313" key="2">
    <source>
        <dbReference type="Proteomes" id="UP000306319"/>
    </source>
</evidence>
<reference evidence="1" key="1">
    <citation type="submission" date="2019-04" db="EMBL/GenBank/DDBJ databases">
        <title>Microbes associate with the intestines of laboratory mice.</title>
        <authorList>
            <person name="Navarre W."/>
            <person name="Wong E."/>
            <person name="Huang K."/>
            <person name="Tropini C."/>
            <person name="Ng K."/>
            <person name="Yu B."/>
        </authorList>
    </citation>
    <scope>NUCLEOTIDE SEQUENCE</scope>
    <source>
        <strain evidence="1">NM04_E33</strain>
    </source>
</reference>
<sequence>MIPNLKDLEDAIINAVYECEPGRFFTSVEYDDEDGNALSCEVSGWIDDEDGDVSINECNVYHYNADDEEIPYGKPDKYRIEKEASYRIREAWQEAKDIQETEDMLSWGGWFI</sequence>
<proteinExistence type="predicted"/>
<keyword evidence="2" id="KW-1185">Reference proteome</keyword>
<evidence type="ECO:0000313" key="1">
    <source>
        <dbReference type="EMBL" id="TGY80956.1"/>
    </source>
</evidence>
<name>A0AC61RMH0_9BACT</name>
<comment type="caution">
    <text evidence="1">The sequence shown here is derived from an EMBL/GenBank/DDBJ whole genome shotgun (WGS) entry which is preliminary data.</text>
</comment>
<accession>A0AC61RMH0</accession>
<dbReference type="Proteomes" id="UP000306319">
    <property type="component" value="Unassembled WGS sequence"/>
</dbReference>